<dbReference type="Proteomes" id="UP000075880">
    <property type="component" value="Unassembled WGS sequence"/>
</dbReference>
<protein>
    <recommendedName>
        <fullName evidence="4">MD-2-related lipid-recognition domain-containing protein</fullName>
    </recommendedName>
</protein>
<reference evidence="2" key="1">
    <citation type="submission" date="2024-04" db="UniProtKB">
        <authorList>
            <consortium name="EnsemblMetazoa"/>
        </authorList>
    </citation>
    <scope>IDENTIFICATION</scope>
    <source>
        <strain evidence="2">EBRO</strain>
    </source>
</reference>
<proteinExistence type="predicted"/>
<dbReference type="EnsemblMetazoa" id="ENSAATROPT010979">
    <property type="protein sequence ID" value="ENSAATROPP009911"/>
    <property type="gene ID" value="ENSAATROPG008939"/>
</dbReference>
<keyword evidence="1" id="KW-0732">Signal</keyword>
<name>A0AAG5DFF1_ANOAO</name>
<keyword evidence="3" id="KW-1185">Reference proteome</keyword>
<evidence type="ECO:0000313" key="2">
    <source>
        <dbReference type="EnsemblMetazoa" id="ENSAATROPP009911"/>
    </source>
</evidence>
<evidence type="ECO:0000256" key="1">
    <source>
        <dbReference type="SAM" id="SignalP"/>
    </source>
</evidence>
<sequence>MAPFASCITPAFYGLTVLLLNLPKIRSEIVVQFGDSFKPCTDGQSEAMLLDLSELQAITDDNDSMLINGQVKLNQALISPVEINVYTKRLEQGEWNDAVLGRKVLDICPLLQISTEPWFVITSMLANKECPFPAGHVERFNMLPVGDFGMEIPPDFVGEWKMFFDVTSAGETTCMMTEFTIVEV</sequence>
<evidence type="ECO:0008006" key="4">
    <source>
        <dbReference type="Google" id="ProtNLM"/>
    </source>
</evidence>
<accession>A0AAG5DFF1</accession>
<evidence type="ECO:0000313" key="3">
    <source>
        <dbReference type="Proteomes" id="UP000075880"/>
    </source>
</evidence>
<dbReference type="AlphaFoldDB" id="A0AAG5DFF1"/>
<organism evidence="2 3">
    <name type="scientific">Anopheles atroparvus</name>
    <name type="common">European mosquito</name>
    <dbReference type="NCBI Taxonomy" id="41427"/>
    <lineage>
        <taxon>Eukaryota</taxon>
        <taxon>Metazoa</taxon>
        <taxon>Ecdysozoa</taxon>
        <taxon>Arthropoda</taxon>
        <taxon>Hexapoda</taxon>
        <taxon>Insecta</taxon>
        <taxon>Pterygota</taxon>
        <taxon>Neoptera</taxon>
        <taxon>Endopterygota</taxon>
        <taxon>Diptera</taxon>
        <taxon>Nematocera</taxon>
        <taxon>Culicoidea</taxon>
        <taxon>Culicidae</taxon>
        <taxon>Anophelinae</taxon>
        <taxon>Anopheles</taxon>
    </lineage>
</organism>
<feature type="signal peptide" evidence="1">
    <location>
        <begin position="1"/>
        <end position="27"/>
    </location>
</feature>
<feature type="chain" id="PRO_5042472557" description="MD-2-related lipid-recognition domain-containing protein" evidence="1">
    <location>
        <begin position="28"/>
        <end position="184"/>
    </location>
</feature>